<evidence type="ECO:0000259" key="8">
    <source>
        <dbReference type="Pfam" id="PF13525"/>
    </source>
</evidence>
<comment type="subcellular location">
    <subcellularLocation>
        <location evidence="6">Cell outer membrane</location>
    </subcellularLocation>
</comment>
<keyword evidence="1 6" id="KW-0732">Signal</keyword>
<dbReference type="RefSeq" id="WP_066134752.1">
    <property type="nucleotide sequence ID" value="NZ_CP014525.1"/>
</dbReference>
<dbReference type="Proteomes" id="UP000076066">
    <property type="component" value="Chromosome"/>
</dbReference>
<organism evidence="9 10">
    <name type="scientific">Haematospirillum jordaniae</name>
    <dbReference type="NCBI Taxonomy" id="1549855"/>
    <lineage>
        <taxon>Bacteria</taxon>
        <taxon>Pseudomonadati</taxon>
        <taxon>Pseudomonadota</taxon>
        <taxon>Alphaproteobacteria</taxon>
        <taxon>Rhodospirillales</taxon>
        <taxon>Novispirillaceae</taxon>
        <taxon>Haematospirillum</taxon>
    </lineage>
</organism>
<dbReference type="InterPro" id="IPR011990">
    <property type="entry name" value="TPR-like_helical_dom_sf"/>
</dbReference>
<feature type="repeat" description="TPR" evidence="7">
    <location>
        <begin position="79"/>
        <end position="112"/>
    </location>
</feature>
<dbReference type="GO" id="GO:0051205">
    <property type="term" value="P:protein insertion into membrane"/>
    <property type="evidence" value="ECO:0007669"/>
    <property type="project" value="UniProtKB-UniRule"/>
</dbReference>
<sequence length="284" mass="32430">MLLLPNPQTLHYLLRHVATVSVVALLAACAGDKDQEYAERPVGELYGKAIEELNDRNYVEAARAFDEVERQHPYSTWATKAQLMSAYAYYEDAKYDDAIIALDRFIQLHPGNVDTPYAYYLKSLCYYEQISDVGRDQKMTDMARSALEDVINRFPGTSYARDARLKLDLTLDHLAGKEMEVGRWYLRHQKYLAAINRFLVVINQYDRTSHAPEALYRLTESYTVLGLKDEAKKTAAVLGHNYPGSDWYDDAYDLVERGETNPEANNAALDEGGEGWWDSITDIF</sequence>
<evidence type="ECO:0000256" key="3">
    <source>
        <dbReference type="ARBA" id="ARBA00023139"/>
    </source>
</evidence>
<evidence type="ECO:0000256" key="4">
    <source>
        <dbReference type="ARBA" id="ARBA00023237"/>
    </source>
</evidence>
<dbReference type="OrthoDB" id="9804044at2"/>
<dbReference type="GO" id="GO:0043165">
    <property type="term" value="P:Gram-negative-bacterium-type cell outer membrane assembly"/>
    <property type="evidence" value="ECO:0007669"/>
    <property type="project" value="UniProtKB-UniRule"/>
</dbReference>
<dbReference type="Pfam" id="PF13525">
    <property type="entry name" value="YfiO"/>
    <property type="match status" value="1"/>
</dbReference>
<keyword evidence="3" id="KW-0564">Palmitate</keyword>
<keyword evidence="7" id="KW-0802">TPR repeat</keyword>
<dbReference type="PANTHER" id="PTHR37423:SF1">
    <property type="entry name" value="OUTER MEMBRANE PROTEIN ASSEMBLY FACTOR BAMD"/>
    <property type="match status" value="1"/>
</dbReference>
<feature type="domain" description="Outer membrane lipoprotein BamD-like" evidence="8">
    <location>
        <begin position="41"/>
        <end position="234"/>
    </location>
</feature>
<protein>
    <recommendedName>
        <fullName evidence="6">Outer membrane protein assembly factor BamD</fullName>
    </recommendedName>
</protein>
<evidence type="ECO:0000256" key="1">
    <source>
        <dbReference type="ARBA" id="ARBA00022729"/>
    </source>
</evidence>
<evidence type="ECO:0000313" key="9">
    <source>
        <dbReference type="EMBL" id="AMW34818.1"/>
    </source>
</evidence>
<dbReference type="STRING" id="1549855.AY555_06060"/>
<dbReference type="AlphaFoldDB" id="A0A143DFD5"/>
<comment type="subunit">
    <text evidence="6">Part of the Bam complex.</text>
</comment>
<dbReference type="InterPro" id="IPR017689">
    <property type="entry name" value="BamD"/>
</dbReference>
<proteinExistence type="inferred from homology"/>
<keyword evidence="5" id="KW-0449">Lipoprotein</keyword>
<dbReference type="GO" id="GO:1990063">
    <property type="term" value="C:Bam protein complex"/>
    <property type="evidence" value="ECO:0007669"/>
    <property type="project" value="TreeGrafter"/>
</dbReference>
<dbReference type="InterPro" id="IPR019734">
    <property type="entry name" value="TPR_rpt"/>
</dbReference>
<dbReference type="PANTHER" id="PTHR37423">
    <property type="entry name" value="SOLUBLE LYTIC MUREIN TRANSGLYCOSYLASE-RELATED"/>
    <property type="match status" value="1"/>
</dbReference>
<keyword evidence="2 6" id="KW-0472">Membrane</keyword>
<dbReference type="NCBIfam" id="TIGR03302">
    <property type="entry name" value="OM_YfiO"/>
    <property type="match status" value="1"/>
</dbReference>
<reference evidence="9 10" key="1">
    <citation type="submission" date="2016-02" db="EMBL/GenBank/DDBJ databases">
        <title>Complete Genome of H5569, the type strain of the newly described species Haematospirillium jordaniae.</title>
        <authorList>
            <person name="Nicholson A.C."/>
            <person name="Humrighouse B.W."/>
            <person name="Loparov V."/>
            <person name="McQuiston J.R."/>
        </authorList>
    </citation>
    <scope>NUCLEOTIDE SEQUENCE [LARGE SCALE GENOMIC DNA]</scope>
    <source>
        <strain evidence="9 10">H5569</strain>
    </source>
</reference>
<dbReference type="CDD" id="cd15830">
    <property type="entry name" value="BamD"/>
    <property type="match status" value="1"/>
</dbReference>
<evidence type="ECO:0000256" key="6">
    <source>
        <dbReference type="HAMAP-Rule" id="MF_00922"/>
    </source>
</evidence>
<evidence type="ECO:0000313" key="10">
    <source>
        <dbReference type="Proteomes" id="UP000076066"/>
    </source>
</evidence>
<evidence type="ECO:0000256" key="2">
    <source>
        <dbReference type="ARBA" id="ARBA00023136"/>
    </source>
</evidence>
<name>A0A143DFD5_9PROT</name>
<dbReference type="PROSITE" id="PS50005">
    <property type="entry name" value="TPR"/>
    <property type="match status" value="1"/>
</dbReference>
<keyword evidence="10" id="KW-1185">Reference proteome</keyword>
<evidence type="ECO:0000256" key="5">
    <source>
        <dbReference type="ARBA" id="ARBA00023288"/>
    </source>
</evidence>
<dbReference type="EMBL" id="CP014525">
    <property type="protein sequence ID" value="AMW34818.1"/>
    <property type="molecule type" value="Genomic_DNA"/>
</dbReference>
<dbReference type="InterPro" id="IPR039565">
    <property type="entry name" value="BamD-like"/>
</dbReference>
<dbReference type="KEGG" id="hjo:AY555_06060"/>
<dbReference type="GeneID" id="53316718"/>
<accession>A0A143DFD5</accession>
<comment type="similarity">
    <text evidence="6">Belongs to the BamD family.</text>
</comment>
<dbReference type="HAMAP" id="MF_00922">
    <property type="entry name" value="OM_assembly_BamD"/>
    <property type="match status" value="1"/>
</dbReference>
<evidence type="ECO:0000256" key="7">
    <source>
        <dbReference type="PROSITE-ProRule" id="PRU00339"/>
    </source>
</evidence>
<dbReference type="Gene3D" id="1.25.40.10">
    <property type="entry name" value="Tetratricopeptide repeat domain"/>
    <property type="match status" value="1"/>
</dbReference>
<gene>
    <name evidence="6" type="primary">bamD</name>
    <name evidence="9" type="ORF">AY555_06060</name>
</gene>
<comment type="function">
    <text evidence="6">Part of the outer membrane protein assembly complex, which is involved in assembly and insertion of beta-barrel proteins into the outer membrane.</text>
</comment>
<keyword evidence="4 6" id="KW-0998">Cell outer membrane</keyword>
<dbReference type="SUPFAM" id="SSF48452">
    <property type="entry name" value="TPR-like"/>
    <property type="match status" value="1"/>
</dbReference>